<feature type="transmembrane region" description="Helical" evidence="1">
    <location>
        <begin position="12"/>
        <end position="32"/>
    </location>
</feature>
<dbReference type="EnsemblPlants" id="AET1Gv20313700.10">
    <property type="protein sequence ID" value="AET1Gv20313700.10"/>
    <property type="gene ID" value="AET1Gv20313700"/>
</dbReference>
<reference evidence="2" key="5">
    <citation type="journal article" date="2021" name="G3 (Bethesda)">
        <title>Aegilops tauschii genome assembly Aet v5.0 features greater sequence contiguity and improved annotation.</title>
        <authorList>
            <person name="Wang L."/>
            <person name="Zhu T."/>
            <person name="Rodriguez J.C."/>
            <person name="Deal K.R."/>
            <person name="Dubcovsky J."/>
            <person name="McGuire P.E."/>
            <person name="Lux T."/>
            <person name="Spannagl M."/>
            <person name="Mayer K.F.X."/>
            <person name="Baldrich P."/>
            <person name="Meyers B.C."/>
            <person name="Huo N."/>
            <person name="Gu Y.Q."/>
            <person name="Zhou H."/>
            <person name="Devos K.M."/>
            <person name="Bennetzen J.L."/>
            <person name="Unver T."/>
            <person name="Budak H."/>
            <person name="Gulick P.J."/>
            <person name="Galiba G."/>
            <person name="Kalapos B."/>
            <person name="Nelson D.R."/>
            <person name="Li P."/>
            <person name="You F.M."/>
            <person name="Luo M.C."/>
            <person name="Dvorak J."/>
        </authorList>
    </citation>
    <scope>NUCLEOTIDE SEQUENCE [LARGE SCALE GENOMIC DNA]</scope>
    <source>
        <strain evidence="2">cv. AL8/78</strain>
    </source>
</reference>
<keyword evidence="1" id="KW-0812">Transmembrane</keyword>
<dbReference type="Gramene" id="AET1Gv20313700.10">
    <property type="protein sequence ID" value="AET1Gv20313700.10"/>
    <property type="gene ID" value="AET1Gv20313700"/>
</dbReference>
<keyword evidence="3" id="KW-1185">Reference proteome</keyword>
<evidence type="ECO:0000313" key="2">
    <source>
        <dbReference type="EnsemblPlants" id="AET1Gv20313700.10"/>
    </source>
</evidence>
<organism evidence="2 3">
    <name type="scientific">Aegilops tauschii subsp. strangulata</name>
    <name type="common">Goatgrass</name>
    <dbReference type="NCBI Taxonomy" id="200361"/>
    <lineage>
        <taxon>Eukaryota</taxon>
        <taxon>Viridiplantae</taxon>
        <taxon>Streptophyta</taxon>
        <taxon>Embryophyta</taxon>
        <taxon>Tracheophyta</taxon>
        <taxon>Spermatophyta</taxon>
        <taxon>Magnoliopsida</taxon>
        <taxon>Liliopsida</taxon>
        <taxon>Poales</taxon>
        <taxon>Poaceae</taxon>
        <taxon>BOP clade</taxon>
        <taxon>Pooideae</taxon>
        <taxon>Triticodae</taxon>
        <taxon>Triticeae</taxon>
        <taxon>Triticinae</taxon>
        <taxon>Aegilops</taxon>
    </lineage>
</organism>
<proteinExistence type="predicted"/>
<reference evidence="3" key="1">
    <citation type="journal article" date="2014" name="Science">
        <title>Ancient hybridizations among the ancestral genomes of bread wheat.</title>
        <authorList>
            <consortium name="International Wheat Genome Sequencing Consortium,"/>
            <person name="Marcussen T."/>
            <person name="Sandve S.R."/>
            <person name="Heier L."/>
            <person name="Spannagl M."/>
            <person name="Pfeifer M."/>
            <person name="Jakobsen K.S."/>
            <person name="Wulff B.B."/>
            <person name="Steuernagel B."/>
            <person name="Mayer K.F."/>
            <person name="Olsen O.A."/>
        </authorList>
    </citation>
    <scope>NUCLEOTIDE SEQUENCE [LARGE SCALE GENOMIC DNA]</scope>
    <source>
        <strain evidence="3">cv. AL8/78</strain>
    </source>
</reference>
<evidence type="ECO:0000256" key="1">
    <source>
        <dbReference type="SAM" id="Phobius"/>
    </source>
</evidence>
<accession>A0A452Y6S3</accession>
<dbReference type="Proteomes" id="UP000015105">
    <property type="component" value="Chromosome 1D"/>
</dbReference>
<keyword evidence="1" id="KW-1133">Transmembrane helix</keyword>
<reference evidence="2" key="4">
    <citation type="submission" date="2019-03" db="UniProtKB">
        <authorList>
            <consortium name="EnsemblPlants"/>
        </authorList>
    </citation>
    <scope>IDENTIFICATION</scope>
</reference>
<name>A0A452Y6S3_AEGTS</name>
<reference evidence="2" key="3">
    <citation type="journal article" date="2017" name="Nature">
        <title>Genome sequence of the progenitor of the wheat D genome Aegilops tauschii.</title>
        <authorList>
            <person name="Luo M.C."/>
            <person name="Gu Y.Q."/>
            <person name="Puiu D."/>
            <person name="Wang H."/>
            <person name="Twardziok S.O."/>
            <person name="Deal K.R."/>
            <person name="Huo N."/>
            <person name="Zhu T."/>
            <person name="Wang L."/>
            <person name="Wang Y."/>
            <person name="McGuire P.E."/>
            <person name="Liu S."/>
            <person name="Long H."/>
            <person name="Ramasamy R.K."/>
            <person name="Rodriguez J.C."/>
            <person name="Van S.L."/>
            <person name="Yuan L."/>
            <person name="Wang Z."/>
            <person name="Xia Z."/>
            <person name="Xiao L."/>
            <person name="Anderson O.D."/>
            <person name="Ouyang S."/>
            <person name="Liang Y."/>
            <person name="Zimin A.V."/>
            <person name="Pertea G."/>
            <person name="Qi P."/>
            <person name="Bennetzen J.L."/>
            <person name="Dai X."/>
            <person name="Dawson M.W."/>
            <person name="Muller H.G."/>
            <person name="Kugler K."/>
            <person name="Rivarola-Duarte L."/>
            <person name="Spannagl M."/>
            <person name="Mayer K.F.X."/>
            <person name="Lu F.H."/>
            <person name="Bevan M.W."/>
            <person name="Leroy P."/>
            <person name="Li P."/>
            <person name="You F.M."/>
            <person name="Sun Q."/>
            <person name="Liu Z."/>
            <person name="Lyons E."/>
            <person name="Wicker T."/>
            <person name="Salzberg S.L."/>
            <person name="Devos K.M."/>
            <person name="Dvorak J."/>
        </authorList>
    </citation>
    <scope>NUCLEOTIDE SEQUENCE [LARGE SCALE GENOMIC DNA]</scope>
    <source>
        <strain evidence="2">cv. AL8/78</strain>
    </source>
</reference>
<reference evidence="3" key="2">
    <citation type="journal article" date="2017" name="Nat. Plants">
        <title>The Aegilops tauschii genome reveals multiple impacts of transposons.</title>
        <authorList>
            <person name="Zhao G."/>
            <person name="Zou C."/>
            <person name="Li K."/>
            <person name="Wang K."/>
            <person name="Li T."/>
            <person name="Gao L."/>
            <person name="Zhang X."/>
            <person name="Wang H."/>
            <person name="Yang Z."/>
            <person name="Liu X."/>
            <person name="Jiang W."/>
            <person name="Mao L."/>
            <person name="Kong X."/>
            <person name="Jiao Y."/>
            <person name="Jia J."/>
        </authorList>
    </citation>
    <scope>NUCLEOTIDE SEQUENCE [LARGE SCALE GENOMIC DNA]</scope>
    <source>
        <strain evidence="3">cv. AL8/78</strain>
    </source>
</reference>
<dbReference type="AlphaFoldDB" id="A0A452Y6S3"/>
<keyword evidence="1" id="KW-0472">Membrane</keyword>
<sequence length="138" mass="15993">MHMFSLICPYTNAYFSLMPYIRISMMFFGDLTNMRNIILVDFTFFLVITFGGIHCLGLYVIFISLALTCSGSQWLASFPSIFVELRNSNGRDWCRYSYDNHGCDLIRHIYDDSSVCDPLITRGPAFQWPYIFVFCGIL</sequence>
<evidence type="ECO:0000313" key="3">
    <source>
        <dbReference type="Proteomes" id="UP000015105"/>
    </source>
</evidence>
<feature type="transmembrane region" description="Helical" evidence="1">
    <location>
        <begin position="44"/>
        <end position="67"/>
    </location>
</feature>
<protein>
    <submittedName>
        <fullName evidence="2">Uncharacterized protein</fullName>
    </submittedName>
</protein>